<proteinExistence type="predicted"/>
<evidence type="ECO:0000313" key="2">
    <source>
        <dbReference type="EMBL" id="MPM37121.1"/>
    </source>
</evidence>
<comment type="caution">
    <text evidence="2">The sequence shown here is derived from an EMBL/GenBank/DDBJ whole genome shotgun (WGS) entry which is preliminary data.</text>
</comment>
<dbReference type="EMBL" id="VSSQ01007835">
    <property type="protein sequence ID" value="MPM37121.1"/>
    <property type="molecule type" value="Genomic_DNA"/>
</dbReference>
<dbReference type="AlphaFoldDB" id="A0A644ZB55"/>
<sequence>MLEPAIGRNAGLRGDERQLSGFGVAPVMQHLARVLGVHIDRALVGREDEMPWTAAGRCSHRRRIQRTKPLVGGNRVLGDQVVVQRHVVGEGAVGAYHDAVQVRVADRLAHRRQRAVIGDGKDTSDTLVVGRPEQPGAVGAQLQVDR</sequence>
<feature type="region of interest" description="Disordered" evidence="1">
    <location>
        <begin position="122"/>
        <end position="146"/>
    </location>
</feature>
<evidence type="ECO:0000256" key="1">
    <source>
        <dbReference type="SAM" id="MobiDB-lite"/>
    </source>
</evidence>
<reference evidence="2" key="1">
    <citation type="submission" date="2019-08" db="EMBL/GenBank/DDBJ databases">
        <authorList>
            <person name="Kucharzyk K."/>
            <person name="Murdoch R.W."/>
            <person name="Higgins S."/>
            <person name="Loffler F."/>
        </authorList>
    </citation>
    <scope>NUCLEOTIDE SEQUENCE</scope>
</reference>
<name>A0A644ZB55_9ZZZZ</name>
<accession>A0A644ZB55</accession>
<organism evidence="2">
    <name type="scientific">bioreactor metagenome</name>
    <dbReference type="NCBI Taxonomy" id="1076179"/>
    <lineage>
        <taxon>unclassified sequences</taxon>
        <taxon>metagenomes</taxon>
        <taxon>ecological metagenomes</taxon>
    </lineage>
</organism>
<gene>
    <name evidence="2" type="ORF">SDC9_83727</name>
</gene>
<protein>
    <submittedName>
        <fullName evidence="2">Uncharacterized protein</fullName>
    </submittedName>
</protein>